<evidence type="ECO:0000313" key="6">
    <source>
        <dbReference type="Proteomes" id="UP000198508"/>
    </source>
</evidence>
<dbReference type="PANTHER" id="PTHR30146">
    <property type="entry name" value="LACI-RELATED TRANSCRIPTIONAL REPRESSOR"/>
    <property type="match status" value="1"/>
</dbReference>
<feature type="domain" description="HTH lacI-type" evidence="4">
    <location>
        <begin position="2"/>
        <end position="56"/>
    </location>
</feature>
<dbReference type="PROSITE" id="PS50932">
    <property type="entry name" value="HTH_LACI_2"/>
    <property type="match status" value="1"/>
</dbReference>
<evidence type="ECO:0000259" key="4">
    <source>
        <dbReference type="PROSITE" id="PS50932"/>
    </source>
</evidence>
<dbReference type="Gene3D" id="1.10.260.40">
    <property type="entry name" value="lambda repressor-like DNA-binding domains"/>
    <property type="match status" value="1"/>
</dbReference>
<proteinExistence type="predicted"/>
<dbReference type="Pfam" id="PF13377">
    <property type="entry name" value="Peripla_BP_3"/>
    <property type="match status" value="1"/>
</dbReference>
<organism evidence="5 6">
    <name type="scientific">Enterocloster lavalensis</name>
    <dbReference type="NCBI Taxonomy" id="460384"/>
    <lineage>
        <taxon>Bacteria</taxon>
        <taxon>Bacillati</taxon>
        <taxon>Bacillota</taxon>
        <taxon>Clostridia</taxon>
        <taxon>Lachnospirales</taxon>
        <taxon>Lachnospiraceae</taxon>
        <taxon>Enterocloster</taxon>
    </lineage>
</organism>
<dbReference type="AlphaFoldDB" id="A0A1I0K2F6"/>
<dbReference type="PANTHER" id="PTHR30146:SF109">
    <property type="entry name" value="HTH-TYPE TRANSCRIPTIONAL REGULATOR GALS"/>
    <property type="match status" value="1"/>
</dbReference>
<evidence type="ECO:0000256" key="2">
    <source>
        <dbReference type="ARBA" id="ARBA00023125"/>
    </source>
</evidence>
<evidence type="ECO:0000256" key="3">
    <source>
        <dbReference type="ARBA" id="ARBA00023163"/>
    </source>
</evidence>
<dbReference type="EMBL" id="FOIM01000043">
    <property type="protein sequence ID" value="SEU17599.1"/>
    <property type="molecule type" value="Genomic_DNA"/>
</dbReference>
<evidence type="ECO:0000256" key="1">
    <source>
        <dbReference type="ARBA" id="ARBA00023015"/>
    </source>
</evidence>
<dbReference type="Proteomes" id="UP000198508">
    <property type="component" value="Unassembled WGS sequence"/>
</dbReference>
<dbReference type="SUPFAM" id="SSF47413">
    <property type="entry name" value="lambda repressor-like DNA-binding domains"/>
    <property type="match status" value="1"/>
</dbReference>
<sequence>MATIEDVAREAGVSVATVSRVINQKGPVSPKSVEKVHVAIAKLNYQPNVWGRRLRRQESRMILIFVPNISNPFYASIVSGIEDTMKKDGYGTMLCITNGDKSREEDFIKLLYDGQADGAVILCIDKNDRNIGKLAKEFPIVQCCEYCVGEDISHVSVDNFAAARQVVQYLTSLGHERIGFVGSVNQFISSEDRQKGFEQGLKEAGLSVDQACFAYADADYSFNSGILAGKELLSREERPTAIFCISDVLALGVIRAAHNLGLEVTRDLSVVGFDDVEYATMLSPMLTTISQPRYSLGKTSAQMLIRQIESGEQGGGVYLEHKLILRESTARH</sequence>
<dbReference type="CDD" id="cd06284">
    <property type="entry name" value="PBP1_LacI-like"/>
    <property type="match status" value="1"/>
</dbReference>
<dbReference type="GO" id="GO:0000976">
    <property type="term" value="F:transcription cis-regulatory region binding"/>
    <property type="evidence" value="ECO:0007669"/>
    <property type="project" value="TreeGrafter"/>
</dbReference>
<dbReference type="SUPFAM" id="SSF53822">
    <property type="entry name" value="Periplasmic binding protein-like I"/>
    <property type="match status" value="1"/>
</dbReference>
<dbReference type="Pfam" id="PF00356">
    <property type="entry name" value="LacI"/>
    <property type="match status" value="1"/>
</dbReference>
<dbReference type="InterPro" id="IPR046335">
    <property type="entry name" value="LacI/GalR-like_sensor"/>
</dbReference>
<accession>A0A1I0K2F6</accession>
<dbReference type="PRINTS" id="PR00036">
    <property type="entry name" value="HTHLACI"/>
</dbReference>
<dbReference type="InterPro" id="IPR010982">
    <property type="entry name" value="Lambda_DNA-bd_dom_sf"/>
</dbReference>
<dbReference type="CDD" id="cd01392">
    <property type="entry name" value="HTH_LacI"/>
    <property type="match status" value="1"/>
</dbReference>
<keyword evidence="2" id="KW-0238">DNA-binding</keyword>
<dbReference type="InterPro" id="IPR000843">
    <property type="entry name" value="HTH_LacI"/>
</dbReference>
<protein>
    <submittedName>
        <fullName evidence="5">Transcriptional regulator, LacI family</fullName>
    </submittedName>
</protein>
<gene>
    <name evidence="5" type="ORF">SAMN05216313_1438</name>
</gene>
<dbReference type="InterPro" id="IPR028082">
    <property type="entry name" value="Peripla_BP_I"/>
</dbReference>
<keyword evidence="1" id="KW-0805">Transcription regulation</keyword>
<name>A0A1I0K2F6_9FIRM</name>
<dbReference type="RefSeq" id="WP_092370887.1">
    <property type="nucleotide sequence ID" value="NZ_CABJCG010000006.1"/>
</dbReference>
<evidence type="ECO:0000313" key="5">
    <source>
        <dbReference type="EMBL" id="SEU17599.1"/>
    </source>
</evidence>
<dbReference type="SMART" id="SM00354">
    <property type="entry name" value="HTH_LACI"/>
    <property type="match status" value="1"/>
</dbReference>
<dbReference type="Gene3D" id="3.40.50.2300">
    <property type="match status" value="2"/>
</dbReference>
<reference evidence="6" key="1">
    <citation type="submission" date="2016-10" db="EMBL/GenBank/DDBJ databases">
        <authorList>
            <person name="Varghese N."/>
            <person name="Submissions S."/>
        </authorList>
    </citation>
    <scope>NUCLEOTIDE SEQUENCE [LARGE SCALE GENOMIC DNA]</scope>
    <source>
        <strain evidence="6">NLAE-zl-G277</strain>
    </source>
</reference>
<dbReference type="GO" id="GO:0003700">
    <property type="term" value="F:DNA-binding transcription factor activity"/>
    <property type="evidence" value="ECO:0007669"/>
    <property type="project" value="TreeGrafter"/>
</dbReference>
<dbReference type="STRING" id="460384.SAMN05216313_1438"/>
<keyword evidence="3" id="KW-0804">Transcription</keyword>
<dbReference type="PROSITE" id="PS00356">
    <property type="entry name" value="HTH_LACI_1"/>
    <property type="match status" value="1"/>
</dbReference>
<dbReference type="GeneID" id="93281194"/>
<keyword evidence="6" id="KW-1185">Reference proteome</keyword>